<evidence type="ECO:0000256" key="1">
    <source>
        <dbReference type="SAM" id="Phobius"/>
    </source>
</evidence>
<keyword evidence="5" id="KW-1185">Reference proteome</keyword>
<dbReference type="CDD" id="cd01949">
    <property type="entry name" value="GGDEF"/>
    <property type="match status" value="1"/>
</dbReference>
<feature type="domain" description="EAL" evidence="2">
    <location>
        <begin position="477"/>
        <end position="727"/>
    </location>
</feature>
<dbReference type="AlphaFoldDB" id="A0A9Q4ARP0"/>
<accession>A0A9Q4ARP0</accession>
<dbReference type="Pfam" id="PF05228">
    <property type="entry name" value="CHASE4"/>
    <property type="match status" value="1"/>
</dbReference>
<feature type="transmembrane region" description="Helical" evidence="1">
    <location>
        <begin position="12"/>
        <end position="33"/>
    </location>
</feature>
<dbReference type="FunFam" id="3.30.70.270:FF:000001">
    <property type="entry name" value="Diguanylate cyclase domain protein"/>
    <property type="match status" value="1"/>
</dbReference>
<evidence type="ECO:0000259" key="2">
    <source>
        <dbReference type="PROSITE" id="PS50883"/>
    </source>
</evidence>
<dbReference type="Gene3D" id="3.30.70.270">
    <property type="match status" value="1"/>
</dbReference>
<dbReference type="PANTHER" id="PTHR44757">
    <property type="entry name" value="DIGUANYLATE CYCLASE DGCP"/>
    <property type="match status" value="1"/>
</dbReference>
<evidence type="ECO:0000313" key="5">
    <source>
        <dbReference type="Proteomes" id="UP001060275"/>
    </source>
</evidence>
<dbReference type="InterPro" id="IPR000160">
    <property type="entry name" value="GGDEF_dom"/>
</dbReference>
<dbReference type="Pfam" id="PF00563">
    <property type="entry name" value="EAL"/>
    <property type="match status" value="1"/>
</dbReference>
<dbReference type="InterPro" id="IPR043128">
    <property type="entry name" value="Rev_trsase/Diguanyl_cyclase"/>
</dbReference>
<feature type="domain" description="GGDEF" evidence="3">
    <location>
        <begin position="335"/>
        <end position="468"/>
    </location>
</feature>
<dbReference type="SUPFAM" id="SSF141868">
    <property type="entry name" value="EAL domain-like"/>
    <property type="match status" value="1"/>
</dbReference>
<dbReference type="SMART" id="SM00052">
    <property type="entry name" value="EAL"/>
    <property type="match status" value="1"/>
</dbReference>
<keyword evidence="1" id="KW-1133">Transmembrane helix</keyword>
<dbReference type="InterPro" id="IPR001633">
    <property type="entry name" value="EAL_dom"/>
</dbReference>
<dbReference type="EMBL" id="JAMWDU010000005">
    <property type="protein sequence ID" value="MCP8888423.1"/>
    <property type="molecule type" value="Genomic_DNA"/>
</dbReference>
<dbReference type="GO" id="GO:0003824">
    <property type="term" value="F:catalytic activity"/>
    <property type="evidence" value="ECO:0007669"/>
    <property type="project" value="UniProtKB-ARBA"/>
</dbReference>
<reference evidence="4" key="1">
    <citation type="submission" date="2022-06" db="EMBL/GenBank/DDBJ databases">
        <title>Devosia sp. XJ19-45 genome assembly.</title>
        <authorList>
            <person name="Li B."/>
            <person name="Cai M."/>
            <person name="Nie G."/>
            <person name="Li W."/>
        </authorList>
    </citation>
    <scope>NUCLEOTIDE SEQUENCE</scope>
    <source>
        <strain evidence="4">XJ19-45</strain>
    </source>
</reference>
<dbReference type="Gene3D" id="3.20.20.450">
    <property type="entry name" value="EAL domain"/>
    <property type="match status" value="1"/>
</dbReference>
<keyword evidence="1" id="KW-0812">Transmembrane</keyword>
<dbReference type="PANTHER" id="PTHR44757:SF2">
    <property type="entry name" value="BIOFILM ARCHITECTURE MAINTENANCE PROTEIN MBAA"/>
    <property type="match status" value="1"/>
</dbReference>
<dbReference type="InterPro" id="IPR007892">
    <property type="entry name" value="CHASE4"/>
</dbReference>
<dbReference type="Proteomes" id="UP001060275">
    <property type="component" value="Unassembled WGS sequence"/>
</dbReference>
<evidence type="ECO:0000259" key="3">
    <source>
        <dbReference type="PROSITE" id="PS50887"/>
    </source>
</evidence>
<proteinExistence type="predicted"/>
<sequence length="732" mass="81158">MFQKSFSRRLRSLILLTTVVFVALVFAVSFWAAGRIDENALQRQAHLLAAGLEEIEERIPIEQDSSAIWDDAVLNLRENNDAWLAENLAEWVSEYFAHDRVYILGPNDEPMRAVRYGTKQPLSAFEFDRAAVAPLVEELRAEMQAASIGLTESTPAITGLGILDRVPLSDGSVAIVSIRPVVPGDATAVPQAPGTEFLHVSIKQIDQSVTDAIAEHFGIDNVYFETAPILGPDQASIPVLNSAGSKVGELVWTPFRPALQMLVETLPVMVLTAVFIVIALTLLLFRLQRTAARLELSEAEALYLAYHDPLSRIPNRALFEDRLERAIAEHRKSGIKLALHMIDLDRFKTINDTLGHPSGDELIRTVAMRLSSLISEADTVARLGGDEFAIIQVNVTRIEDSLHLGDLILEELSRPFDLHGHEVSISASVGIVCCGELKDDAADLVRKADIALYEAKASGRNRVEVFAGELDQIVRERRSIEIDLRTALHDGTGLNLVYQPIFSSQSARILGAEALVRWDHPTKGRLSPDVFINIAEERGLIDNLGLWVLREAIGFVKHSTLPWVAVNVSPVQFRDPRFADEVFALLKDLAVTPERLELEITEGLLLQNSQSVQHTLRRLRQHGIRVALDDFGTGYSSISYLRTYGVDKLKIDQSFVAQMGIDMEVDSIVRSIIDLARAMRMKVTAEGVETEQQRTALTDLACDQLQGYLLSRPVTADRLEELIEEADWAKAG</sequence>
<dbReference type="PROSITE" id="PS50887">
    <property type="entry name" value="GGDEF"/>
    <property type="match status" value="1"/>
</dbReference>
<keyword evidence="1" id="KW-0472">Membrane</keyword>
<dbReference type="Pfam" id="PF00990">
    <property type="entry name" value="GGDEF"/>
    <property type="match status" value="1"/>
</dbReference>
<dbReference type="CDD" id="cd01948">
    <property type="entry name" value="EAL"/>
    <property type="match status" value="1"/>
</dbReference>
<dbReference type="NCBIfam" id="TIGR00254">
    <property type="entry name" value="GGDEF"/>
    <property type="match status" value="1"/>
</dbReference>
<feature type="transmembrane region" description="Helical" evidence="1">
    <location>
        <begin position="266"/>
        <end position="285"/>
    </location>
</feature>
<dbReference type="RefSeq" id="WP_254675473.1">
    <property type="nucleotide sequence ID" value="NZ_JAMWDU010000005.1"/>
</dbReference>
<dbReference type="InterPro" id="IPR035919">
    <property type="entry name" value="EAL_sf"/>
</dbReference>
<dbReference type="InterPro" id="IPR029787">
    <property type="entry name" value="Nucleotide_cyclase"/>
</dbReference>
<dbReference type="SMART" id="SM00267">
    <property type="entry name" value="GGDEF"/>
    <property type="match status" value="1"/>
</dbReference>
<gene>
    <name evidence="4" type="ORF">NF348_15000</name>
</gene>
<dbReference type="PROSITE" id="PS50883">
    <property type="entry name" value="EAL"/>
    <property type="match status" value="1"/>
</dbReference>
<name>A0A9Q4ARP0_9HYPH</name>
<protein>
    <submittedName>
        <fullName evidence="4">Bifunctional diguanylate cyclase/phosphodiesterase</fullName>
    </submittedName>
</protein>
<evidence type="ECO:0000313" key="4">
    <source>
        <dbReference type="EMBL" id="MCP8888423.1"/>
    </source>
</evidence>
<comment type="caution">
    <text evidence="4">The sequence shown here is derived from an EMBL/GenBank/DDBJ whole genome shotgun (WGS) entry which is preliminary data.</text>
</comment>
<organism evidence="4 5">
    <name type="scientific">Devosia ureilytica</name>
    <dbReference type="NCBI Taxonomy" id="2952754"/>
    <lineage>
        <taxon>Bacteria</taxon>
        <taxon>Pseudomonadati</taxon>
        <taxon>Pseudomonadota</taxon>
        <taxon>Alphaproteobacteria</taxon>
        <taxon>Hyphomicrobiales</taxon>
        <taxon>Devosiaceae</taxon>
        <taxon>Devosia</taxon>
    </lineage>
</organism>
<dbReference type="InterPro" id="IPR052155">
    <property type="entry name" value="Biofilm_reg_signaling"/>
</dbReference>
<dbReference type="SUPFAM" id="SSF55073">
    <property type="entry name" value="Nucleotide cyclase"/>
    <property type="match status" value="1"/>
</dbReference>